<protein>
    <submittedName>
        <fullName evidence="1">Uncharacterized protein</fullName>
    </submittedName>
</protein>
<accession>A0A382MKC9</accession>
<sequence>YILDVSAELTGSIQFSESKVMGGAIGYATENYMMDTGKVVLQLMEIAGSDVTTKIRTTSGTSASNTEGYSGGNETSFNLLAGSSALEVSPNENVDFTQPTMVASQENEDNQMSGNKSFEVLATLSTGVENITPVIDTQRMGMICVQNRINNINVNTDYYSSGVLTADTTPATGTIFGDSYSPKTAGEGDANAAIYITRKISLANASTSLKIMFDAIVFSSAYIDVFYKVLKSDDTTAFESITWSEMTIDKAVSESKDYGNFRERTYEVAGLDGFIAFAVKIIMRGTKSTEPPFIKDFRTIALAL</sequence>
<evidence type="ECO:0000313" key="1">
    <source>
        <dbReference type="EMBL" id="SVC48217.1"/>
    </source>
</evidence>
<dbReference type="AlphaFoldDB" id="A0A382MKC9"/>
<gene>
    <name evidence="1" type="ORF">METZ01_LOCUS301071</name>
</gene>
<proteinExistence type="predicted"/>
<organism evidence="1">
    <name type="scientific">marine metagenome</name>
    <dbReference type="NCBI Taxonomy" id="408172"/>
    <lineage>
        <taxon>unclassified sequences</taxon>
        <taxon>metagenomes</taxon>
        <taxon>ecological metagenomes</taxon>
    </lineage>
</organism>
<name>A0A382MKC9_9ZZZZ</name>
<feature type="non-terminal residue" evidence="1">
    <location>
        <position position="1"/>
    </location>
</feature>
<dbReference type="EMBL" id="UINC01093637">
    <property type="protein sequence ID" value="SVC48217.1"/>
    <property type="molecule type" value="Genomic_DNA"/>
</dbReference>
<reference evidence="1" key="1">
    <citation type="submission" date="2018-05" db="EMBL/GenBank/DDBJ databases">
        <authorList>
            <person name="Lanie J.A."/>
            <person name="Ng W.-L."/>
            <person name="Kazmierczak K.M."/>
            <person name="Andrzejewski T.M."/>
            <person name="Davidsen T.M."/>
            <person name="Wayne K.J."/>
            <person name="Tettelin H."/>
            <person name="Glass J.I."/>
            <person name="Rusch D."/>
            <person name="Podicherti R."/>
            <person name="Tsui H.-C.T."/>
            <person name="Winkler M.E."/>
        </authorList>
    </citation>
    <scope>NUCLEOTIDE SEQUENCE</scope>
</reference>